<reference evidence="3" key="1">
    <citation type="submission" date="2018-06" db="EMBL/GenBank/DDBJ databases">
        <authorList>
            <person name="Zhirakovskaya E."/>
        </authorList>
    </citation>
    <scope>NUCLEOTIDE SEQUENCE</scope>
</reference>
<dbReference type="SUPFAM" id="SSF54427">
    <property type="entry name" value="NTF2-like"/>
    <property type="match status" value="1"/>
</dbReference>
<sequence>MHFQPRLIILSAIIIAGPVLAADPAHKHSTDTPPVSASHGTKDHEKMRDHMKGQAGAEQTVKAYRDALVRQDASVMPALFAKDSQIFENGKSEGSFSNYLEHHLGPELGHFKSFTFTSPTIAITELGDSALAVETYGYVIVLKDGRRIERTGVATSVLIREDGAWKILRYHSSSRAPKKPK</sequence>
<evidence type="ECO:0000313" key="3">
    <source>
        <dbReference type="EMBL" id="VAV88132.1"/>
    </source>
</evidence>
<dbReference type="InterPro" id="IPR037401">
    <property type="entry name" value="SnoaL-like"/>
</dbReference>
<dbReference type="EMBL" id="UOEF01000035">
    <property type="protein sequence ID" value="VAV88132.1"/>
    <property type="molecule type" value="Genomic_DNA"/>
</dbReference>
<gene>
    <name evidence="3" type="ORF">MNBD_ALPHA04-1313</name>
</gene>
<dbReference type="Gene3D" id="3.10.450.50">
    <property type="match status" value="1"/>
</dbReference>
<name>A0A3B0R6I6_9ZZZZ</name>
<dbReference type="AlphaFoldDB" id="A0A3B0R6I6"/>
<evidence type="ECO:0000259" key="2">
    <source>
        <dbReference type="Pfam" id="PF13474"/>
    </source>
</evidence>
<proteinExistence type="predicted"/>
<feature type="region of interest" description="Disordered" evidence="1">
    <location>
        <begin position="25"/>
        <end position="56"/>
    </location>
</feature>
<organism evidence="3">
    <name type="scientific">hydrothermal vent metagenome</name>
    <dbReference type="NCBI Taxonomy" id="652676"/>
    <lineage>
        <taxon>unclassified sequences</taxon>
        <taxon>metagenomes</taxon>
        <taxon>ecological metagenomes</taxon>
    </lineage>
</organism>
<evidence type="ECO:0000256" key="1">
    <source>
        <dbReference type="SAM" id="MobiDB-lite"/>
    </source>
</evidence>
<dbReference type="Pfam" id="PF13474">
    <property type="entry name" value="SnoaL_3"/>
    <property type="match status" value="1"/>
</dbReference>
<dbReference type="InterPro" id="IPR032710">
    <property type="entry name" value="NTF2-like_dom_sf"/>
</dbReference>
<feature type="compositionally biased region" description="Basic and acidic residues" evidence="1">
    <location>
        <begin position="40"/>
        <end position="52"/>
    </location>
</feature>
<feature type="domain" description="SnoaL-like" evidence="2">
    <location>
        <begin position="58"/>
        <end position="174"/>
    </location>
</feature>
<accession>A0A3B0R6I6</accession>
<protein>
    <recommendedName>
        <fullName evidence="2">SnoaL-like domain-containing protein</fullName>
    </recommendedName>
</protein>